<dbReference type="GO" id="GO:0043325">
    <property type="term" value="F:phosphatidylinositol-3,4-bisphosphate binding"/>
    <property type="evidence" value="ECO:0007669"/>
    <property type="project" value="TreeGrafter"/>
</dbReference>
<dbReference type="SUPFAM" id="SSF57903">
    <property type="entry name" value="FYVE/PHD zinc finger"/>
    <property type="match status" value="2"/>
</dbReference>
<evidence type="ECO:0000313" key="7">
    <source>
        <dbReference type="Ensembl" id="ENSCCRP00015003453.1"/>
    </source>
</evidence>
<dbReference type="InterPro" id="IPR042427">
    <property type="entry name" value="ZFYV1"/>
</dbReference>
<dbReference type="InterPro" id="IPR017455">
    <property type="entry name" value="Znf_FYVE-rel"/>
</dbReference>
<feature type="domain" description="FYVE-type" evidence="6">
    <location>
        <begin position="723"/>
        <end position="783"/>
    </location>
</feature>
<gene>
    <name evidence="7" type="primary">LOC109082791</name>
</gene>
<dbReference type="PANTHER" id="PTHR46624:SF3">
    <property type="entry name" value="ZINC FINGER FYVE DOMAIN-CONTAINING PROTEIN 1"/>
    <property type="match status" value="1"/>
</dbReference>
<dbReference type="InterPro" id="IPR000315">
    <property type="entry name" value="Znf_B-box"/>
</dbReference>
<dbReference type="CDD" id="cd19819">
    <property type="entry name" value="Bbox1_ZFYVE1_rpt1"/>
    <property type="match status" value="1"/>
</dbReference>
<evidence type="ECO:0000256" key="1">
    <source>
        <dbReference type="ARBA" id="ARBA00022723"/>
    </source>
</evidence>
<keyword evidence="3" id="KW-0862">Zinc</keyword>
<dbReference type="Ensembl" id="ENSCCRT00015003616.1">
    <property type="protein sequence ID" value="ENSCCRP00015003453.1"/>
    <property type="gene ID" value="ENSCCRG00015002005.1"/>
</dbReference>
<dbReference type="InterPro" id="IPR000306">
    <property type="entry name" value="Znf_FYVE"/>
</dbReference>
<dbReference type="SUPFAM" id="SSF57184">
    <property type="entry name" value="Growth factor receptor domain"/>
    <property type="match status" value="1"/>
</dbReference>
<dbReference type="InterPro" id="IPR013083">
    <property type="entry name" value="Znf_RING/FYVE/PHD"/>
</dbReference>
<dbReference type="PANTHER" id="PTHR46624">
    <property type="entry name" value="AGAP002036-PA"/>
    <property type="match status" value="1"/>
</dbReference>
<feature type="domain" description="B box-type" evidence="5">
    <location>
        <begin position="25"/>
        <end position="75"/>
    </location>
</feature>
<evidence type="ECO:0000256" key="4">
    <source>
        <dbReference type="PROSITE-ProRule" id="PRU00024"/>
    </source>
</evidence>
<dbReference type="PROSITE" id="PS50178">
    <property type="entry name" value="ZF_FYVE"/>
    <property type="match status" value="2"/>
</dbReference>
<evidence type="ECO:0000259" key="6">
    <source>
        <dbReference type="PROSITE" id="PS50178"/>
    </source>
</evidence>
<reference evidence="7" key="1">
    <citation type="submission" date="2025-08" db="UniProtKB">
        <authorList>
            <consortium name="Ensembl"/>
        </authorList>
    </citation>
    <scope>IDENTIFICATION</scope>
</reference>
<dbReference type="CDD" id="cd01851">
    <property type="entry name" value="GBP"/>
    <property type="match status" value="1"/>
</dbReference>
<sequence length="785" mass="86713">VVGHSAAKLSHHILHQGSSVEKGVNGVLVCQESYACGGSDEAAFECDECGSLQCVRCELELHRQERIRNHDRIRISPGHVPYCDSCKGGGGVPNGGRLRAVVRCQGCKINLCLDCQKRTHSGVSKRKHPLTAYPPSKPAEKNCSTGDEQLDALKAKLEQVTSFLLVDEKEDMQVKDEEEFVRKLGCSPEELLKVVSIFGNTGEGKSHTLNHTFFLGREVFKTSPTQESCTVGVWGALDPLHKVVVVDTEGLLGAGTNQGQRTRLLLKVLAVSDLVIYRTHADRLHDDLFKFLGDASDAYLKHFTKELKATTARCGLDVPLSTLGPAVIIFHETVHTKLLGSDKLSESAERLLQERFRKLGVFPEAFSSIQYRGTRTHNPPTDFSGLLRSVEQQLDNNTTRSPRSAGVIYKALQALSECFSGEIPDEHLASNSFFPDEYFTCSSICLSCGSGCKNSMNHLREGVAHEAKHRCRYSAHYDNRIYTCKVCYESGKEVIVVPKTTASSDSPWFGLAIYAWSGYVIECPNCSVIYRSRQYWYGNQDPVDTVVRTEIQHVWPGSDGFLKDNNNAAQRLLDGVNYMAQSVSELSVKPAKAVTAWLTDQIAPAYWKPNSLIIRCKNCGEEFQDNDTKHHCRACGDGFCDGCSSKTRPVPERGWGLAPVRVCDACFQNRGIPEALEEEQGGTLIARKVGEAVQNTLGAVVTAIDIPLGLVKDAARPAYWVPDQDIRCCHQCQREFNVRLSIHHCRACGQGVCNDCSSDRRAVPSRGWDHPVRVCITCSQKSGEL</sequence>
<evidence type="ECO:0000256" key="3">
    <source>
        <dbReference type="ARBA" id="ARBA00022833"/>
    </source>
</evidence>
<dbReference type="SMART" id="SM00064">
    <property type="entry name" value="FYVE"/>
    <property type="match status" value="2"/>
</dbReference>
<dbReference type="Gene3D" id="3.40.50.300">
    <property type="entry name" value="P-loop containing nucleotide triphosphate hydrolases"/>
    <property type="match status" value="1"/>
</dbReference>
<dbReference type="GO" id="GO:0140042">
    <property type="term" value="P:lipid droplet formation"/>
    <property type="evidence" value="ECO:0007669"/>
    <property type="project" value="TreeGrafter"/>
</dbReference>
<dbReference type="PROSITE" id="PS50119">
    <property type="entry name" value="ZF_BBOX"/>
    <property type="match status" value="1"/>
</dbReference>
<dbReference type="SUPFAM" id="SSF52540">
    <property type="entry name" value="P-loop containing nucleoside triphosphate hydrolases"/>
    <property type="match status" value="1"/>
</dbReference>
<dbReference type="Gene3D" id="3.30.40.10">
    <property type="entry name" value="Zinc/RING finger domain, C3HC4 (zinc finger)"/>
    <property type="match status" value="2"/>
</dbReference>
<proteinExistence type="predicted"/>
<dbReference type="Proteomes" id="UP000694700">
    <property type="component" value="Unplaced"/>
</dbReference>
<evidence type="ECO:0000256" key="2">
    <source>
        <dbReference type="ARBA" id="ARBA00022771"/>
    </source>
</evidence>
<dbReference type="InterPro" id="IPR011011">
    <property type="entry name" value="Znf_FYVE_PHD"/>
</dbReference>
<organism evidence="7 8">
    <name type="scientific">Cyprinus carpio</name>
    <name type="common">Common carp</name>
    <dbReference type="NCBI Taxonomy" id="7962"/>
    <lineage>
        <taxon>Eukaryota</taxon>
        <taxon>Metazoa</taxon>
        <taxon>Chordata</taxon>
        <taxon>Craniata</taxon>
        <taxon>Vertebrata</taxon>
        <taxon>Euteleostomi</taxon>
        <taxon>Actinopterygii</taxon>
        <taxon>Neopterygii</taxon>
        <taxon>Teleostei</taxon>
        <taxon>Ostariophysi</taxon>
        <taxon>Cypriniformes</taxon>
        <taxon>Cyprinidae</taxon>
        <taxon>Cyprininae</taxon>
        <taxon>Cyprinus</taxon>
    </lineage>
</organism>
<dbReference type="CDD" id="cd15734">
    <property type="entry name" value="FYVE_ZFYV1"/>
    <property type="match status" value="1"/>
</dbReference>
<dbReference type="GO" id="GO:0005811">
    <property type="term" value="C:lipid droplet"/>
    <property type="evidence" value="ECO:0007669"/>
    <property type="project" value="TreeGrafter"/>
</dbReference>
<evidence type="ECO:0000313" key="8">
    <source>
        <dbReference type="Proteomes" id="UP000694700"/>
    </source>
</evidence>
<dbReference type="InterPro" id="IPR027417">
    <property type="entry name" value="P-loop_NTPase"/>
</dbReference>
<dbReference type="AlphaFoldDB" id="A0A8C1YG97"/>
<dbReference type="GO" id="GO:0005547">
    <property type="term" value="F:phosphatidylinositol-3,4,5-trisphosphate binding"/>
    <property type="evidence" value="ECO:0007669"/>
    <property type="project" value="TreeGrafter"/>
</dbReference>
<name>A0A8C1YG97_CYPCA</name>
<dbReference type="Pfam" id="PF22586">
    <property type="entry name" value="ANCHR-like_BBOX"/>
    <property type="match status" value="1"/>
</dbReference>
<evidence type="ECO:0008006" key="9">
    <source>
        <dbReference type="Google" id="ProtNLM"/>
    </source>
</evidence>
<dbReference type="InterPro" id="IPR009030">
    <property type="entry name" value="Growth_fac_rcpt_cys_sf"/>
</dbReference>
<dbReference type="Pfam" id="PF01363">
    <property type="entry name" value="FYVE"/>
    <property type="match status" value="2"/>
</dbReference>
<dbReference type="GO" id="GO:0005545">
    <property type="term" value="F:1-phosphatidylinositol binding"/>
    <property type="evidence" value="ECO:0007669"/>
    <property type="project" value="TreeGrafter"/>
</dbReference>
<dbReference type="GO" id="GO:0032266">
    <property type="term" value="F:phosphatidylinositol-3-phosphate binding"/>
    <property type="evidence" value="ECO:0007669"/>
    <property type="project" value="TreeGrafter"/>
</dbReference>
<keyword evidence="1" id="KW-0479">Metal-binding</keyword>
<accession>A0A8C1YG97</accession>
<keyword evidence="2 4" id="KW-0863">Zinc-finger</keyword>
<feature type="domain" description="FYVE-type" evidence="6">
    <location>
        <begin position="616"/>
        <end position="671"/>
    </location>
</feature>
<dbReference type="GO" id="GO:0008270">
    <property type="term" value="F:zinc ion binding"/>
    <property type="evidence" value="ECO:0007669"/>
    <property type="project" value="UniProtKB-KW"/>
</dbReference>
<protein>
    <recommendedName>
        <fullName evidence="9">Zinc finger, FYVE domain containing 1</fullName>
    </recommendedName>
</protein>
<evidence type="ECO:0000259" key="5">
    <source>
        <dbReference type="PROSITE" id="PS50119"/>
    </source>
</evidence>
<dbReference type="InterPro" id="IPR047856">
    <property type="entry name" value="ZFYVE1_first_BBox1"/>
</dbReference>